<sequence>MPSVFFPAIPETEQIWTRAVGDSELDTRHVGTYVELRFPDAITIDRVGTGVRHAVWYSCIGALEHARVVQFDKHALRIVAS</sequence>
<evidence type="ECO:0000313" key="2">
    <source>
        <dbReference type="Proteomes" id="UP001300745"/>
    </source>
</evidence>
<comment type="caution">
    <text evidence="1">The sequence shown here is derived from an EMBL/GenBank/DDBJ whole genome shotgun (WGS) entry which is preliminary data.</text>
</comment>
<gene>
    <name evidence="1" type="ORF">ORI27_29075</name>
</gene>
<keyword evidence="2" id="KW-1185">Reference proteome</keyword>
<protein>
    <submittedName>
        <fullName evidence="1">Uncharacterized protein</fullName>
    </submittedName>
</protein>
<proteinExistence type="predicted"/>
<accession>A0ABT3SNM2</accession>
<reference evidence="1 2" key="1">
    <citation type="submission" date="2022-11" db="EMBL/GenBank/DDBJ databases">
        <title>Mycobacterium sp. nov.</title>
        <authorList>
            <person name="Papic B."/>
            <person name="Spicic S."/>
            <person name="Duvnjak S."/>
        </authorList>
    </citation>
    <scope>NUCLEOTIDE SEQUENCE [LARGE SCALE GENOMIC DNA]</scope>
    <source>
        <strain evidence="1 2">CVI_P4</strain>
    </source>
</reference>
<name>A0ABT3SNM2_9MYCO</name>
<evidence type="ECO:0000313" key="1">
    <source>
        <dbReference type="EMBL" id="MCX2940749.1"/>
    </source>
</evidence>
<dbReference type="EMBL" id="JAPJDO010000046">
    <property type="protein sequence ID" value="MCX2940749.1"/>
    <property type="molecule type" value="Genomic_DNA"/>
</dbReference>
<dbReference type="Proteomes" id="UP001300745">
    <property type="component" value="Unassembled WGS sequence"/>
</dbReference>
<dbReference type="RefSeq" id="WP_266000608.1">
    <property type="nucleotide sequence ID" value="NZ_JAPJDN010000046.1"/>
</dbReference>
<organism evidence="1 2">
    <name type="scientific">Mycobacterium pinniadriaticum</name>
    <dbReference type="NCBI Taxonomy" id="2994102"/>
    <lineage>
        <taxon>Bacteria</taxon>
        <taxon>Bacillati</taxon>
        <taxon>Actinomycetota</taxon>
        <taxon>Actinomycetes</taxon>
        <taxon>Mycobacteriales</taxon>
        <taxon>Mycobacteriaceae</taxon>
        <taxon>Mycobacterium</taxon>
    </lineage>
</organism>